<evidence type="ECO:0000259" key="1">
    <source>
        <dbReference type="Pfam" id="PF12867"/>
    </source>
</evidence>
<dbReference type="RefSeq" id="WP_184084725.1">
    <property type="nucleotide sequence ID" value="NZ_JACHEK010000003.1"/>
</dbReference>
<reference evidence="2 3" key="1">
    <citation type="submission" date="2020-08" db="EMBL/GenBank/DDBJ databases">
        <title>Genomic Encyclopedia of Type Strains, Phase IV (KMG-IV): sequencing the most valuable type-strain genomes for metagenomic binning, comparative biology and taxonomic classification.</title>
        <authorList>
            <person name="Goeker M."/>
        </authorList>
    </citation>
    <scope>NUCLEOTIDE SEQUENCE [LARGE SCALE GENOMIC DNA]</scope>
    <source>
        <strain evidence="2 3">DSM 103733</strain>
    </source>
</reference>
<name>A0A841JTR0_9BACT</name>
<dbReference type="InterPro" id="IPR024775">
    <property type="entry name" value="DinB-like"/>
</dbReference>
<proteinExistence type="predicted"/>
<comment type="caution">
    <text evidence="2">The sequence shown here is derived from an EMBL/GenBank/DDBJ whole genome shotgun (WGS) entry which is preliminary data.</text>
</comment>
<protein>
    <recommendedName>
        <fullName evidence="1">DinB-like domain-containing protein</fullName>
    </recommendedName>
</protein>
<dbReference type="AlphaFoldDB" id="A0A841JTR0"/>
<dbReference type="InterPro" id="IPR034660">
    <property type="entry name" value="DinB/YfiT-like"/>
</dbReference>
<accession>A0A841JTR0</accession>
<evidence type="ECO:0000313" key="3">
    <source>
        <dbReference type="Proteomes" id="UP000538666"/>
    </source>
</evidence>
<keyword evidence="3" id="KW-1185">Reference proteome</keyword>
<dbReference type="EMBL" id="JACHEK010000003">
    <property type="protein sequence ID" value="MBB6143895.1"/>
    <property type="molecule type" value="Genomic_DNA"/>
</dbReference>
<feature type="domain" description="DinB-like" evidence="1">
    <location>
        <begin position="25"/>
        <end position="170"/>
    </location>
</feature>
<sequence length="191" mass="21069">MSAVNPGFQKLSDAYARKLAGKSCAECGAHPGGDPALWSAQDVVEHLTLTYQSSIAHVEKYSQRGLPTTRKARWRETAARLLVIDLGYFPRGTASPEFVCPGRRGLAPMDGDALGKLLRNELARLDAALIQCEELFGKGRIASHFRFGPLTTVQWSTFHIVHGRHHLAQIFRAEKKMQVDLQVKGRTSSTS</sequence>
<organism evidence="2 3">
    <name type="scientific">Silvibacterium bohemicum</name>
    <dbReference type="NCBI Taxonomy" id="1577686"/>
    <lineage>
        <taxon>Bacteria</taxon>
        <taxon>Pseudomonadati</taxon>
        <taxon>Acidobacteriota</taxon>
        <taxon>Terriglobia</taxon>
        <taxon>Terriglobales</taxon>
        <taxon>Acidobacteriaceae</taxon>
        <taxon>Silvibacterium</taxon>
    </lineage>
</organism>
<dbReference type="Pfam" id="PF12867">
    <property type="entry name" value="DinB_2"/>
    <property type="match status" value="1"/>
</dbReference>
<dbReference type="SUPFAM" id="SSF109854">
    <property type="entry name" value="DinB/YfiT-like putative metalloenzymes"/>
    <property type="match status" value="1"/>
</dbReference>
<evidence type="ECO:0000313" key="2">
    <source>
        <dbReference type="EMBL" id="MBB6143895.1"/>
    </source>
</evidence>
<dbReference type="Proteomes" id="UP000538666">
    <property type="component" value="Unassembled WGS sequence"/>
</dbReference>
<dbReference type="Gene3D" id="1.20.120.450">
    <property type="entry name" value="dinb family like domain"/>
    <property type="match status" value="1"/>
</dbReference>
<gene>
    <name evidence="2" type="ORF">HNQ77_001844</name>
</gene>